<feature type="compositionally biased region" description="Polar residues" evidence="1">
    <location>
        <begin position="184"/>
        <end position="194"/>
    </location>
</feature>
<proteinExistence type="predicted"/>
<reference evidence="3" key="1">
    <citation type="submission" date="2023-10" db="EMBL/GenBank/DDBJ databases">
        <title>Genome assembly of Pristionchus species.</title>
        <authorList>
            <person name="Yoshida K."/>
            <person name="Sommer R.J."/>
        </authorList>
    </citation>
    <scope>NUCLEOTIDE SEQUENCE</scope>
    <source>
        <strain evidence="3">RS0144</strain>
    </source>
</reference>
<evidence type="ECO:0000256" key="1">
    <source>
        <dbReference type="SAM" id="MobiDB-lite"/>
    </source>
</evidence>
<evidence type="ECO:0000313" key="3">
    <source>
        <dbReference type="EMBL" id="GMT07574.1"/>
    </source>
</evidence>
<feature type="compositionally biased region" description="Polar residues" evidence="1">
    <location>
        <begin position="7"/>
        <end position="20"/>
    </location>
</feature>
<feature type="region of interest" description="Disordered" evidence="1">
    <location>
        <begin position="1"/>
        <end position="21"/>
    </location>
</feature>
<feature type="compositionally biased region" description="Basic and acidic residues" evidence="1">
    <location>
        <begin position="62"/>
        <end position="76"/>
    </location>
</feature>
<evidence type="ECO:0000256" key="2">
    <source>
        <dbReference type="SAM" id="Phobius"/>
    </source>
</evidence>
<keyword evidence="2" id="KW-0812">Transmembrane</keyword>
<sequence>MGETKQQRSATIGDPTSLSCISHPLEFTEIDLGPIAESASHPLANEGTLIEVETPQQSAETTDDHSENADTWDRPPPDLNGPSSDAAPPAYDEALTCGTECPPQALPRHPFQDDFDFDMEDNRRSAEMRLELSLIKANRKKMYINFFLGILFLLIVLVIFRFTFINFDDPAPTHPPPASSTTTVESASMTEDPN</sequence>
<keyword evidence="2" id="KW-1133">Transmembrane helix</keyword>
<feature type="region of interest" description="Disordered" evidence="1">
    <location>
        <begin position="171"/>
        <end position="194"/>
    </location>
</feature>
<dbReference type="Proteomes" id="UP001432027">
    <property type="component" value="Unassembled WGS sequence"/>
</dbReference>
<name>A0AAV5UMJ8_9BILA</name>
<dbReference type="AlphaFoldDB" id="A0AAV5UMJ8"/>
<keyword evidence="2" id="KW-0472">Membrane</keyword>
<gene>
    <name evidence="3" type="ORF">PENTCL1PPCAC_29748</name>
</gene>
<accession>A0AAV5UMJ8</accession>
<organism evidence="3 4">
    <name type="scientific">Pristionchus entomophagus</name>
    <dbReference type="NCBI Taxonomy" id="358040"/>
    <lineage>
        <taxon>Eukaryota</taxon>
        <taxon>Metazoa</taxon>
        <taxon>Ecdysozoa</taxon>
        <taxon>Nematoda</taxon>
        <taxon>Chromadorea</taxon>
        <taxon>Rhabditida</taxon>
        <taxon>Rhabditina</taxon>
        <taxon>Diplogasteromorpha</taxon>
        <taxon>Diplogasteroidea</taxon>
        <taxon>Neodiplogasteridae</taxon>
        <taxon>Pristionchus</taxon>
    </lineage>
</organism>
<feature type="region of interest" description="Disordered" evidence="1">
    <location>
        <begin position="54"/>
        <end position="108"/>
    </location>
</feature>
<evidence type="ECO:0000313" key="4">
    <source>
        <dbReference type="Proteomes" id="UP001432027"/>
    </source>
</evidence>
<dbReference type="EMBL" id="BTSX01000006">
    <property type="protein sequence ID" value="GMT07574.1"/>
    <property type="molecule type" value="Genomic_DNA"/>
</dbReference>
<feature type="transmembrane region" description="Helical" evidence="2">
    <location>
        <begin position="143"/>
        <end position="164"/>
    </location>
</feature>
<comment type="caution">
    <text evidence="3">The sequence shown here is derived from an EMBL/GenBank/DDBJ whole genome shotgun (WGS) entry which is preliminary data.</text>
</comment>
<protein>
    <submittedName>
        <fullName evidence="3">Uncharacterized protein</fullName>
    </submittedName>
</protein>
<keyword evidence="4" id="KW-1185">Reference proteome</keyword>